<dbReference type="Proteomes" id="UP000274515">
    <property type="component" value="Unassembled WGS sequence"/>
</dbReference>
<dbReference type="InterPro" id="IPR012337">
    <property type="entry name" value="RNaseH-like_sf"/>
</dbReference>
<gene>
    <name evidence="2" type="ORF">EIL87_21670</name>
</gene>
<dbReference type="SUPFAM" id="SSF53098">
    <property type="entry name" value="Ribonuclease H-like"/>
    <property type="match status" value="1"/>
</dbReference>
<sequence>MRGRLEKFAAEVFAPLARSDQRVKGETYVRGLLLDGRRKSMQPMAERLGVDHQGLQQFVSSSTWEFASVRARLARLAQRTVDPVAWVIDDTGFLKDGSRSPCVARQYTGTAGKVTNCQVGVSVHMVTDTASAAVNWRLFVPESWDDALAEDAAAVEVGRRRARCGIPDTERNRPKWMLAVEMLDQLAEWGLRPPAVVADAGYGDNAHFRAALEERDLSYAVQVKGELTAHAADAAPELLPYSGHGRRSKPRYRTKPVSLREHILAAGRPHSKRISWREGSKGDLRSDFVALRVRIAGRKPRLAPDGSLPLRWLIAQWPPEADEPIKYWISNLPADTPLDRLVRLAKIRWRIEHDYRELKAGLGLDHFEGRSFTGWHRHATLASAAHLFLTTLRLTSPKASGAA</sequence>
<dbReference type="EMBL" id="RSAA01000022">
    <property type="protein sequence ID" value="RRO13931.1"/>
    <property type="molecule type" value="Genomic_DNA"/>
</dbReference>
<dbReference type="AlphaFoldDB" id="A0A3R8Q614"/>
<dbReference type="PANTHER" id="PTHR33627">
    <property type="entry name" value="TRANSPOSASE"/>
    <property type="match status" value="1"/>
</dbReference>
<feature type="domain" description="Transposase IS701-like DDE" evidence="1">
    <location>
        <begin position="12"/>
        <end position="282"/>
    </location>
</feature>
<keyword evidence="3" id="KW-1185">Reference proteome</keyword>
<organism evidence="2 3">
    <name type="scientific">Saccharopolyspora rhizosphaerae</name>
    <dbReference type="NCBI Taxonomy" id="2492662"/>
    <lineage>
        <taxon>Bacteria</taxon>
        <taxon>Bacillati</taxon>
        <taxon>Actinomycetota</taxon>
        <taxon>Actinomycetes</taxon>
        <taxon>Pseudonocardiales</taxon>
        <taxon>Pseudonocardiaceae</taxon>
        <taxon>Saccharopolyspora</taxon>
    </lineage>
</organism>
<dbReference type="Pfam" id="PF13546">
    <property type="entry name" value="DDE_5"/>
    <property type="match status" value="1"/>
</dbReference>
<protein>
    <submittedName>
        <fullName evidence="2">IS701 family transposase</fullName>
    </submittedName>
</protein>
<dbReference type="InterPro" id="IPR039365">
    <property type="entry name" value="IS701-like"/>
</dbReference>
<name>A0A3R8Q614_9PSEU</name>
<proteinExistence type="predicted"/>
<dbReference type="OrthoDB" id="3657225at2"/>
<evidence type="ECO:0000259" key="1">
    <source>
        <dbReference type="Pfam" id="PF13546"/>
    </source>
</evidence>
<dbReference type="NCBIfam" id="NF033540">
    <property type="entry name" value="transpos_IS701"/>
    <property type="match status" value="1"/>
</dbReference>
<dbReference type="InterPro" id="IPR038721">
    <property type="entry name" value="IS701-like_DDE_dom"/>
</dbReference>
<dbReference type="PANTHER" id="PTHR33627:SF1">
    <property type="entry name" value="TRANSPOSASE"/>
    <property type="match status" value="1"/>
</dbReference>
<reference evidence="2 3" key="1">
    <citation type="submission" date="2018-11" db="EMBL/GenBank/DDBJ databases">
        <title>Saccharopolyspora rhizosphaerae sp. nov., an actinomycete isolated from rhizosphere soil in Thailand.</title>
        <authorList>
            <person name="Intra B."/>
            <person name="Euanorasetr J."/>
            <person name="Take A."/>
            <person name="Inahashi Y."/>
            <person name="Mori M."/>
            <person name="Panbangred W."/>
            <person name="Matsumoto A."/>
        </authorList>
    </citation>
    <scope>NUCLEOTIDE SEQUENCE [LARGE SCALE GENOMIC DNA]</scope>
    <source>
        <strain evidence="2 3">H219</strain>
    </source>
</reference>
<evidence type="ECO:0000313" key="3">
    <source>
        <dbReference type="Proteomes" id="UP000274515"/>
    </source>
</evidence>
<comment type="caution">
    <text evidence="2">The sequence shown here is derived from an EMBL/GenBank/DDBJ whole genome shotgun (WGS) entry which is preliminary data.</text>
</comment>
<evidence type="ECO:0000313" key="2">
    <source>
        <dbReference type="EMBL" id="RRO13931.1"/>
    </source>
</evidence>
<accession>A0A3R8Q614</accession>